<dbReference type="PANTHER" id="PTHR35841:SF1">
    <property type="entry name" value="PHOSPHONATES-BINDING PERIPLASMIC PROTEIN"/>
    <property type="match status" value="1"/>
</dbReference>
<accession>A0A6G0Z1Y5</accession>
<proteinExistence type="predicted"/>
<comment type="caution">
    <text evidence="1">The sequence shown here is derived from an EMBL/GenBank/DDBJ whole genome shotgun (WGS) entry which is preliminary data.</text>
</comment>
<organism evidence="1 2">
    <name type="scientific">Aphis craccivora</name>
    <name type="common">Cowpea aphid</name>
    <dbReference type="NCBI Taxonomy" id="307492"/>
    <lineage>
        <taxon>Eukaryota</taxon>
        <taxon>Metazoa</taxon>
        <taxon>Ecdysozoa</taxon>
        <taxon>Arthropoda</taxon>
        <taxon>Hexapoda</taxon>
        <taxon>Insecta</taxon>
        <taxon>Pterygota</taxon>
        <taxon>Neoptera</taxon>
        <taxon>Paraneoptera</taxon>
        <taxon>Hemiptera</taxon>
        <taxon>Sternorrhyncha</taxon>
        <taxon>Aphidomorpha</taxon>
        <taxon>Aphidoidea</taxon>
        <taxon>Aphididae</taxon>
        <taxon>Aphidini</taxon>
        <taxon>Aphis</taxon>
        <taxon>Aphis</taxon>
    </lineage>
</organism>
<evidence type="ECO:0000313" key="1">
    <source>
        <dbReference type="EMBL" id="KAF0764330.1"/>
    </source>
</evidence>
<dbReference type="Proteomes" id="UP000478052">
    <property type="component" value="Unassembled WGS sequence"/>
</dbReference>
<dbReference type="Gene3D" id="3.40.190.10">
    <property type="entry name" value="Periplasmic binding protein-like II"/>
    <property type="match status" value="2"/>
</dbReference>
<dbReference type="SUPFAM" id="SSF53850">
    <property type="entry name" value="Periplasmic binding protein-like II"/>
    <property type="match status" value="1"/>
</dbReference>
<sequence>MGHSLRLITYLVPSHPVELYECIAHFLEDQLHVSATLVYESRDPIDLYTDDRPDPFCLKEVDIGFLSPTQYLKMKGSKKIELLPITPVFVHPKNEAQKRGYYVDIIMHTDVEKTVKSFLDLRGSSWGYTGDNSLSSSLTIQKLLRAHGENSSFFGNTIKTGNHLLTIEKVQDKQVTAAAVDSVAFYNYKNVLHKDSDDITVLQSVGALPPYAIVCGKNLNGDLKSKIVNVLLKATTTRKWKEKFEKFGLIKFTENSSDSYTELEFSEPLDGNGLSSIYY</sequence>
<evidence type="ECO:0000313" key="2">
    <source>
        <dbReference type="Proteomes" id="UP000478052"/>
    </source>
</evidence>
<dbReference type="AlphaFoldDB" id="A0A6G0Z1Y5"/>
<keyword evidence="2" id="KW-1185">Reference proteome</keyword>
<dbReference type="PANTHER" id="PTHR35841">
    <property type="entry name" value="PHOSPHONATES-BINDING PERIPLASMIC PROTEIN"/>
    <property type="match status" value="1"/>
</dbReference>
<name>A0A6G0Z1Y5_APHCR</name>
<dbReference type="Pfam" id="PF12974">
    <property type="entry name" value="Phosphonate-bd"/>
    <property type="match status" value="1"/>
</dbReference>
<gene>
    <name evidence="1" type="ORF">FWK35_00016919</name>
</gene>
<dbReference type="OrthoDB" id="5310573at2759"/>
<dbReference type="EMBL" id="VUJU01001662">
    <property type="protein sequence ID" value="KAF0764330.1"/>
    <property type="molecule type" value="Genomic_DNA"/>
</dbReference>
<protein>
    <submittedName>
        <fullName evidence="1">ACYPI002360 protein</fullName>
    </submittedName>
</protein>
<reference evidence="1 2" key="1">
    <citation type="submission" date="2019-08" db="EMBL/GenBank/DDBJ databases">
        <title>Whole genome of Aphis craccivora.</title>
        <authorList>
            <person name="Voronova N.V."/>
            <person name="Shulinski R.S."/>
            <person name="Bandarenka Y.V."/>
            <person name="Zhorov D.G."/>
            <person name="Warner D."/>
        </authorList>
    </citation>
    <scope>NUCLEOTIDE SEQUENCE [LARGE SCALE GENOMIC DNA]</scope>
    <source>
        <strain evidence="1">180601</strain>
        <tissue evidence="1">Whole Body</tissue>
    </source>
</reference>